<keyword evidence="2" id="KW-1185">Reference proteome</keyword>
<reference evidence="1 2" key="1">
    <citation type="submission" date="2024-09" db="EMBL/GenBank/DDBJ databases">
        <authorList>
            <person name="Sun Q."/>
            <person name="Mori K."/>
        </authorList>
    </citation>
    <scope>NUCLEOTIDE SEQUENCE [LARGE SCALE GENOMIC DNA]</scope>
    <source>
        <strain evidence="1 2">JCM 12520</strain>
    </source>
</reference>
<organism evidence="1 2">
    <name type="scientific">Paenibacillus hodogayensis</name>
    <dbReference type="NCBI Taxonomy" id="279208"/>
    <lineage>
        <taxon>Bacteria</taxon>
        <taxon>Bacillati</taxon>
        <taxon>Bacillota</taxon>
        <taxon>Bacilli</taxon>
        <taxon>Bacillales</taxon>
        <taxon>Paenibacillaceae</taxon>
        <taxon>Paenibacillus</taxon>
    </lineage>
</organism>
<accession>A0ABV5W1R2</accession>
<comment type="caution">
    <text evidence="1">The sequence shown here is derived from an EMBL/GenBank/DDBJ whole genome shotgun (WGS) entry which is preliminary data.</text>
</comment>
<dbReference type="EMBL" id="JBHMAG010000015">
    <property type="protein sequence ID" value="MFB9754494.1"/>
    <property type="molecule type" value="Genomic_DNA"/>
</dbReference>
<name>A0ABV5W1R2_9BACL</name>
<sequence>MNEALMERLKVFLHREDNKTLVGTPASEEEIILAQQRLNVTCDCVIV</sequence>
<proteinExistence type="predicted"/>
<evidence type="ECO:0000313" key="2">
    <source>
        <dbReference type="Proteomes" id="UP001589619"/>
    </source>
</evidence>
<gene>
    <name evidence="1" type="ORF">ACFFNY_23240</name>
</gene>
<dbReference type="Proteomes" id="UP001589619">
    <property type="component" value="Unassembled WGS sequence"/>
</dbReference>
<protein>
    <submittedName>
        <fullName evidence="1">Uncharacterized protein</fullName>
    </submittedName>
</protein>
<evidence type="ECO:0000313" key="1">
    <source>
        <dbReference type="EMBL" id="MFB9754494.1"/>
    </source>
</evidence>
<dbReference type="RefSeq" id="WP_344916020.1">
    <property type="nucleotide sequence ID" value="NZ_BAAAYO010000018.1"/>
</dbReference>